<dbReference type="CDD" id="cd08066">
    <property type="entry name" value="MPN_AMSH_like"/>
    <property type="match status" value="1"/>
</dbReference>
<sequence>MGGGPRWQEYAKALQESDRPIFLNQRLPLKFYYRTANGLLKQAAVYRYEQNLPELYVMLMRFANMVADTISKHDDYNSAGYSKEKVDFRKILLKEVLPELERLKPDLKRKMEELKNEERRLKSWPGQRPERRDPYAWPPVALDSSTDDDPPIYLPSPPPNGRPAGAYVSRPPSGQMDLLTGTVPSYTGYSASTSTSYAPNYASFTPSYSSMSTSTSYSSYLPAREETLSRHSFLGLPAQRQRPHHEVLPQKVSYPSAIDSSPVTVPDLLNLRLEERPSSSGSSTPSVMELQQPKPALPLDMAPEVPLTPQPQPPPGRPSPCTRLQIAQPVDSPQPSPHDVADPRPGPPVEFDDLKGPKPVHFSHRILEEFLRVAQANTRKNLETCAVLAGTLSRGVFTISTLVVPKQEATSDSCSTINEEEIFEAQDARGLFQLGWIHTHPTQTCFMSSIDLHTHYSYQVMSPEAIAIVCAPTDSQRKYGVFRLSDPGGLKVVGNCQRRGFHPHDNPPDGSPIYEQAGHVKMDAQLGVEVLDLR</sequence>
<dbReference type="GO" id="GO:0061578">
    <property type="term" value="F:K63-linked deubiquitinase activity"/>
    <property type="evidence" value="ECO:0007669"/>
    <property type="project" value="InterPro"/>
</dbReference>
<dbReference type="InterPro" id="IPR000555">
    <property type="entry name" value="JAMM/MPN+_dom"/>
</dbReference>
<evidence type="ECO:0000256" key="7">
    <source>
        <dbReference type="ARBA" id="ARBA00022833"/>
    </source>
</evidence>
<evidence type="ECO:0000313" key="11">
    <source>
        <dbReference type="EMBL" id="GAQ84787.1"/>
    </source>
</evidence>
<dbReference type="AlphaFoldDB" id="A0A1Y1I7W0"/>
<dbReference type="STRING" id="105231.A0A1Y1I7W0"/>
<dbReference type="InterPro" id="IPR044098">
    <property type="entry name" value="STAMBP/STALP-like_MPN"/>
</dbReference>
<feature type="region of interest" description="Disordered" evidence="9">
    <location>
        <begin position="298"/>
        <end position="357"/>
    </location>
</feature>
<name>A0A1Y1I7W0_KLENI</name>
<keyword evidence="6" id="KW-0378">Hydrolase</keyword>
<dbReference type="SUPFAM" id="SSF102712">
    <property type="entry name" value="JAB1/MPN domain"/>
    <property type="match status" value="1"/>
</dbReference>
<dbReference type="GO" id="GO:0032511">
    <property type="term" value="P:late endosome to vacuole transport via multivesicular body sorting pathway"/>
    <property type="evidence" value="ECO:0000318"/>
    <property type="project" value="GO_Central"/>
</dbReference>
<keyword evidence="3" id="KW-0645">Protease</keyword>
<keyword evidence="4" id="KW-0479">Metal-binding</keyword>
<dbReference type="InterPro" id="IPR015063">
    <property type="entry name" value="USP8_dimer"/>
</dbReference>
<evidence type="ECO:0000256" key="2">
    <source>
        <dbReference type="ARBA" id="ARBA00010981"/>
    </source>
</evidence>
<proteinExistence type="inferred from homology"/>
<dbReference type="EMBL" id="DF237155">
    <property type="protein sequence ID" value="GAQ84787.1"/>
    <property type="molecule type" value="Genomic_DNA"/>
</dbReference>
<evidence type="ECO:0000259" key="10">
    <source>
        <dbReference type="PROSITE" id="PS50249"/>
    </source>
</evidence>
<dbReference type="GO" id="GO:0006508">
    <property type="term" value="P:proteolysis"/>
    <property type="evidence" value="ECO:0007669"/>
    <property type="project" value="UniProtKB-KW"/>
</dbReference>
<evidence type="ECO:0000256" key="3">
    <source>
        <dbReference type="ARBA" id="ARBA00022670"/>
    </source>
</evidence>
<evidence type="ECO:0000256" key="4">
    <source>
        <dbReference type="ARBA" id="ARBA00022723"/>
    </source>
</evidence>
<feature type="domain" description="MPN" evidence="10">
    <location>
        <begin position="360"/>
        <end position="488"/>
    </location>
</feature>
<comment type="cofactor">
    <cofactor evidence="1">
        <name>Zn(2+)</name>
        <dbReference type="ChEBI" id="CHEBI:29105"/>
    </cofactor>
</comment>
<dbReference type="Pfam" id="PF01398">
    <property type="entry name" value="JAB"/>
    <property type="match status" value="1"/>
</dbReference>
<dbReference type="Proteomes" id="UP000054558">
    <property type="component" value="Unassembled WGS sequence"/>
</dbReference>
<dbReference type="PANTHER" id="PTHR12947">
    <property type="entry name" value="AMSH-LIKE PROTEASE"/>
    <property type="match status" value="1"/>
</dbReference>
<comment type="similarity">
    <text evidence="2">Belongs to the peptidase M67C family.</text>
</comment>
<dbReference type="Pfam" id="PF08969">
    <property type="entry name" value="USP8_dimer"/>
    <property type="match status" value="1"/>
</dbReference>
<evidence type="ECO:0000256" key="9">
    <source>
        <dbReference type="SAM" id="MobiDB-lite"/>
    </source>
</evidence>
<feature type="compositionally biased region" description="Pro residues" evidence="9">
    <location>
        <begin position="152"/>
        <end position="161"/>
    </location>
</feature>
<dbReference type="GO" id="GO:0016020">
    <property type="term" value="C:membrane"/>
    <property type="evidence" value="ECO:0000318"/>
    <property type="project" value="GO_Central"/>
</dbReference>
<organism evidence="11 12">
    <name type="scientific">Klebsormidium nitens</name>
    <name type="common">Green alga</name>
    <name type="synonym">Ulothrix nitens</name>
    <dbReference type="NCBI Taxonomy" id="105231"/>
    <lineage>
        <taxon>Eukaryota</taxon>
        <taxon>Viridiplantae</taxon>
        <taxon>Streptophyta</taxon>
        <taxon>Klebsormidiophyceae</taxon>
        <taxon>Klebsormidiales</taxon>
        <taxon>Klebsormidiaceae</taxon>
        <taxon>Klebsormidium</taxon>
    </lineage>
</organism>
<evidence type="ECO:0000256" key="5">
    <source>
        <dbReference type="ARBA" id="ARBA00022786"/>
    </source>
</evidence>
<dbReference type="OrthoDB" id="3640at2759"/>
<accession>A0A1Y1I7W0</accession>
<dbReference type="OMA" id="SWKYNND"/>
<dbReference type="PROSITE" id="PS50249">
    <property type="entry name" value="MPN"/>
    <property type="match status" value="1"/>
</dbReference>
<dbReference type="GO" id="GO:0046872">
    <property type="term" value="F:metal ion binding"/>
    <property type="evidence" value="ECO:0007669"/>
    <property type="project" value="UniProtKB-KW"/>
</dbReference>
<feature type="region of interest" description="Disordered" evidence="9">
    <location>
        <begin position="240"/>
        <end position="263"/>
    </location>
</feature>
<dbReference type="GO" id="GO:0005768">
    <property type="term" value="C:endosome"/>
    <property type="evidence" value="ECO:0000318"/>
    <property type="project" value="GO_Central"/>
</dbReference>
<evidence type="ECO:0000256" key="6">
    <source>
        <dbReference type="ARBA" id="ARBA00022801"/>
    </source>
</evidence>
<protein>
    <submittedName>
        <fullName evidence="11">Associated molecule with the SH3 domain of STAM 3</fullName>
    </submittedName>
</protein>
<dbReference type="InterPro" id="IPR037518">
    <property type="entry name" value="MPN"/>
</dbReference>
<dbReference type="PANTHER" id="PTHR12947:SF13">
    <property type="entry name" value="FI19924P1"/>
    <property type="match status" value="1"/>
</dbReference>
<dbReference type="Gene3D" id="1.20.58.80">
    <property type="entry name" value="Phosphotransferase system, lactose/cellobiose-type IIA subunit"/>
    <property type="match status" value="1"/>
</dbReference>
<dbReference type="Gene3D" id="3.40.140.10">
    <property type="entry name" value="Cytidine Deaminase, domain 2"/>
    <property type="match status" value="1"/>
</dbReference>
<gene>
    <name evidence="11" type="ORF">KFL_002060090</name>
</gene>
<dbReference type="SMART" id="SM00232">
    <property type="entry name" value="JAB_MPN"/>
    <property type="match status" value="1"/>
</dbReference>
<reference evidence="11 12" key="1">
    <citation type="journal article" date="2014" name="Nat. Commun.">
        <title>Klebsormidium flaccidum genome reveals primary factors for plant terrestrial adaptation.</title>
        <authorList>
            <person name="Hori K."/>
            <person name="Maruyama F."/>
            <person name="Fujisawa T."/>
            <person name="Togashi T."/>
            <person name="Yamamoto N."/>
            <person name="Seo M."/>
            <person name="Sato S."/>
            <person name="Yamada T."/>
            <person name="Mori H."/>
            <person name="Tajima N."/>
            <person name="Moriyama T."/>
            <person name="Ikeuchi M."/>
            <person name="Watanabe M."/>
            <person name="Wada H."/>
            <person name="Kobayashi K."/>
            <person name="Saito M."/>
            <person name="Masuda T."/>
            <person name="Sasaki-Sekimoto Y."/>
            <person name="Mashiguchi K."/>
            <person name="Awai K."/>
            <person name="Shimojima M."/>
            <person name="Masuda S."/>
            <person name="Iwai M."/>
            <person name="Nobusawa T."/>
            <person name="Narise T."/>
            <person name="Kondo S."/>
            <person name="Saito H."/>
            <person name="Sato R."/>
            <person name="Murakawa M."/>
            <person name="Ihara Y."/>
            <person name="Oshima-Yamada Y."/>
            <person name="Ohtaka K."/>
            <person name="Satoh M."/>
            <person name="Sonobe K."/>
            <person name="Ishii M."/>
            <person name="Ohtani R."/>
            <person name="Kanamori-Sato M."/>
            <person name="Honoki R."/>
            <person name="Miyazaki D."/>
            <person name="Mochizuki H."/>
            <person name="Umetsu J."/>
            <person name="Higashi K."/>
            <person name="Shibata D."/>
            <person name="Kamiya Y."/>
            <person name="Sato N."/>
            <person name="Nakamura Y."/>
            <person name="Tabata S."/>
            <person name="Ida S."/>
            <person name="Kurokawa K."/>
            <person name="Ohta H."/>
        </authorList>
    </citation>
    <scope>NUCLEOTIDE SEQUENCE [LARGE SCALE GENOMIC DNA]</scope>
    <source>
        <strain evidence="11 12">NIES-2285</strain>
    </source>
</reference>
<evidence type="ECO:0000256" key="1">
    <source>
        <dbReference type="ARBA" id="ARBA00001947"/>
    </source>
</evidence>
<dbReference type="GO" id="GO:0101005">
    <property type="term" value="F:deubiquitinase activity"/>
    <property type="evidence" value="ECO:0000318"/>
    <property type="project" value="GO_Central"/>
</dbReference>
<evidence type="ECO:0000256" key="8">
    <source>
        <dbReference type="ARBA" id="ARBA00023049"/>
    </source>
</evidence>
<evidence type="ECO:0000313" key="12">
    <source>
        <dbReference type="Proteomes" id="UP000054558"/>
    </source>
</evidence>
<feature type="compositionally biased region" description="Pro residues" evidence="9">
    <location>
        <begin position="306"/>
        <end position="318"/>
    </location>
</feature>
<dbReference type="SUPFAM" id="SSF140856">
    <property type="entry name" value="USP8 N-terminal domain-like"/>
    <property type="match status" value="1"/>
</dbReference>
<keyword evidence="5" id="KW-0833">Ubl conjugation pathway</keyword>
<keyword evidence="8" id="KW-0482">Metalloprotease</keyword>
<keyword evidence="12" id="KW-1185">Reference proteome</keyword>
<feature type="region of interest" description="Disordered" evidence="9">
    <location>
        <begin position="116"/>
        <end position="164"/>
    </location>
</feature>
<keyword evidence="7" id="KW-0862">Zinc</keyword>
<dbReference type="GO" id="GO:0070536">
    <property type="term" value="P:protein K63-linked deubiquitination"/>
    <property type="evidence" value="ECO:0007669"/>
    <property type="project" value="InterPro"/>
</dbReference>
<dbReference type="GO" id="GO:0140492">
    <property type="term" value="F:metal-dependent deubiquitinase activity"/>
    <property type="evidence" value="ECO:0007669"/>
    <property type="project" value="InterPro"/>
</dbReference>